<evidence type="ECO:0000313" key="12">
    <source>
        <dbReference type="EMBL" id="GFH41315.1"/>
    </source>
</evidence>
<dbReference type="EMBL" id="BLLH01000012">
    <property type="protein sequence ID" value="GFH41315.1"/>
    <property type="molecule type" value="Genomic_DNA"/>
</dbReference>
<dbReference type="RefSeq" id="WP_172357684.1">
    <property type="nucleotide sequence ID" value="NZ_BLLH01000012.1"/>
</dbReference>
<feature type="transmembrane region" description="Helical" evidence="9">
    <location>
        <begin position="60"/>
        <end position="80"/>
    </location>
</feature>
<dbReference type="PROSITE" id="PS00211">
    <property type="entry name" value="ABC_TRANSPORTER_1"/>
    <property type="match status" value="1"/>
</dbReference>
<dbReference type="SUPFAM" id="SSF90123">
    <property type="entry name" value="ABC transporter transmembrane region"/>
    <property type="match status" value="1"/>
</dbReference>
<keyword evidence="5" id="KW-0547">Nucleotide-binding</keyword>
<dbReference type="Pfam" id="PF00664">
    <property type="entry name" value="ABC_membrane"/>
    <property type="match status" value="1"/>
</dbReference>
<keyword evidence="2" id="KW-0813">Transport</keyword>
<evidence type="ECO:0000256" key="3">
    <source>
        <dbReference type="ARBA" id="ARBA00022475"/>
    </source>
</evidence>
<feature type="transmembrane region" description="Helical" evidence="9">
    <location>
        <begin position="127"/>
        <end position="148"/>
    </location>
</feature>
<dbReference type="GO" id="GO:0016887">
    <property type="term" value="F:ATP hydrolysis activity"/>
    <property type="evidence" value="ECO:0007669"/>
    <property type="project" value="InterPro"/>
</dbReference>
<dbReference type="SUPFAM" id="SSF52540">
    <property type="entry name" value="P-loop containing nucleoside triphosphate hydrolases"/>
    <property type="match status" value="1"/>
</dbReference>
<name>A0A6A0B9A2_9LACT</name>
<dbReference type="InterPro" id="IPR017871">
    <property type="entry name" value="ABC_transporter-like_CS"/>
</dbReference>
<dbReference type="AlphaFoldDB" id="A0A6A0B9A2"/>
<evidence type="ECO:0000259" key="11">
    <source>
        <dbReference type="PROSITE" id="PS50929"/>
    </source>
</evidence>
<organism evidence="12 13">
    <name type="scientific">Pseudolactococcus insecticola</name>
    <dbReference type="NCBI Taxonomy" id="2709158"/>
    <lineage>
        <taxon>Bacteria</taxon>
        <taxon>Bacillati</taxon>
        <taxon>Bacillota</taxon>
        <taxon>Bacilli</taxon>
        <taxon>Lactobacillales</taxon>
        <taxon>Streptococcaceae</taxon>
        <taxon>Pseudolactococcus</taxon>
    </lineage>
</organism>
<dbReference type="InterPro" id="IPR036640">
    <property type="entry name" value="ABC1_TM_sf"/>
</dbReference>
<dbReference type="InterPro" id="IPR003593">
    <property type="entry name" value="AAA+_ATPase"/>
</dbReference>
<evidence type="ECO:0000256" key="7">
    <source>
        <dbReference type="ARBA" id="ARBA00022989"/>
    </source>
</evidence>
<dbReference type="InterPro" id="IPR027417">
    <property type="entry name" value="P-loop_NTPase"/>
</dbReference>
<dbReference type="InterPro" id="IPR039421">
    <property type="entry name" value="Type_1_exporter"/>
</dbReference>
<feature type="transmembrane region" description="Helical" evidence="9">
    <location>
        <begin position="160"/>
        <end position="180"/>
    </location>
</feature>
<evidence type="ECO:0000256" key="1">
    <source>
        <dbReference type="ARBA" id="ARBA00004651"/>
    </source>
</evidence>
<evidence type="ECO:0000256" key="6">
    <source>
        <dbReference type="ARBA" id="ARBA00022840"/>
    </source>
</evidence>
<accession>A0A6A0B9A2</accession>
<dbReference type="Gene3D" id="3.40.50.300">
    <property type="entry name" value="P-loop containing nucleotide triphosphate hydrolases"/>
    <property type="match status" value="1"/>
</dbReference>
<comment type="caution">
    <text evidence="12">The sequence shown here is derived from an EMBL/GenBank/DDBJ whole genome shotgun (WGS) entry which is preliminary data.</text>
</comment>
<dbReference type="PROSITE" id="PS50929">
    <property type="entry name" value="ABC_TM1F"/>
    <property type="match status" value="1"/>
</dbReference>
<keyword evidence="13" id="KW-1185">Reference proteome</keyword>
<reference evidence="12 13" key="1">
    <citation type="submission" date="2020-02" db="EMBL/GenBank/DDBJ databases">
        <title>Draft genome sequence of Lactococcus sp. Hs20B0-1.</title>
        <authorList>
            <person name="Noda S."/>
            <person name="Yuki M."/>
            <person name="Ohkuma M."/>
        </authorList>
    </citation>
    <scope>NUCLEOTIDE SEQUENCE [LARGE SCALE GENOMIC DNA]</scope>
    <source>
        <strain evidence="12 13">Hs20B0-1</strain>
    </source>
</reference>
<dbReference type="GO" id="GO:0005524">
    <property type="term" value="F:ATP binding"/>
    <property type="evidence" value="ECO:0007669"/>
    <property type="project" value="UniProtKB-KW"/>
</dbReference>
<feature type="transmembrane region" description="Helical" evidence="9">
    <location>
        <begin position="12"/>
        <end position="29"/>
    </location>
</feature>
<sequence>MFKVLKKITGRELSYVAISLVFIVAQVYLDLKLPDYMSKVTKLIQTKGTTVSQIVDEGKWMVLCALGSLVAAVIVGYFAAKVAAGLSRKLRHEVYHQVSEYSMAEINNFSTASLITRSTNDITQVQMIVAMGLQLVIKAPITAVWAIYKIADKSWEWTTALGVAVVFILIVIGIIIAFAMPKFKIIQKLTDKLNSVTRENLTGIRVVRAYNAEGYQSEKFEAANNDITQTNLFIQRMMAMMMPMMSLVSSGLSVAVYLIGANIIKAAKVGLPTNSPRVNLFSDMVVFTSYGMQVVMAFMMLTMIFIMWPRANVSANRIMEVIETQSSIKDGTKDATATTEVGTVEFRNVSFSYNDASEHVIENVSFKAEKGQTVAFIGSTGSGKSTLINLIPRYYDVTGGQVLVDGVDVREFKEEVLHNKLGFIPQKPVMFNGTIRSNLEFGENGHTAFTDEELMTAVRIAQAEEFVTKDPKGLDAEISQGGLNLSGGQKQRLAIARAIARHPEILVFDDSFSALDYRTDRVLRDTLKAETAETTKLIVAQRIGTIIDADQIIVLDQGKVVGHGTHDELLANNAIYQEIAYSQLSKEELA</sequence>
<dbReference type="PROSITE" id="PS50893">
    <property type="entry name" value="ABC_TRANSPORTER_2"/>
    <property type="match status" value="1"/>
</dbReference>
<dbReference type="InterPro" id="IPR011527">
    <property type="entry name" value="ABC1_TM_dom"/>
</dbReference>
<evidence type="ECO:0000256" key="8">
    <source>
        <dbReference type="ARBA" id="ARBA00023136"/>
    </source>
</evidence>
<gene>
    <name evidence="12" type="ORF">Hs20B_17130</name>
</gene>
<evidence type="ECO:0000313" key="13">
    <source>
        <dbReference type="Proteomes" id="UP000475928"/>
    </source>
</evidence>
<feature type="transmembrane region" description="Helical" evidence="9">
    <location>
        <begin position="284"/>
        <end position="308"/>
    </location>
</feature>
<keyword evidence="8 9" id="KW-0472">Membrane</keyword>
<evidence type="ECO:0000256" key="4">
    <source>
        <dbReference type="ARBA" id="ARBA00022692"/>
    </source>
</evidence>
<dbReference type="GO" id="GO:0005886">
    <property type="term" value="C:plasma membrane"/>
    <property type="evidence" value="ECO:0007669"/>
    <property type="project" value="UniProtKB-SubCell"/>
</dbReference>
<dbReference type="Gene3D" id="1.20.1560.10">
    <property type="entry name" value="ABC transporter type 1, transmembrane domain"/>
    <property type="match status" value="1"/>
</dbReference>
<dbReference type="InterPro" id="IPR003439">
    <property type="entry name" value="ABC_transporter-like_ATP-bd"/>
</dbReference>
<dbReference type="PANTHER" id="PTHR43394">
    <property type="entry name" value="ATP-DEPENDENT PERMEASE MDL1, MITOCHONDRIAL"/>
    <property type="match status" value="1"/>
</dbReference>
<dbReference type="Proteomes" id="UP000475928">
    <property type="component" value="Unassembled WGS sequence"/>
</dbReference>
<dbReference type="SMART" id="SM00382">
    <property type="entry name" value="AAA"/>
    <property type="match status" value="1"/>
</dbReference>
<feature type="transmembrane region" description="Helical" evidence="9">
    <location>
        <begin position="244"/>
        <end position="264"/>
    </location>
</feature>
<keyword evidence="7 9" id="KW-1133">Transmembrane helix</keyword>
<dbReference type="FunFam" id="3.40.50.300:FF:000854">
    <property type="entry name" value="Multidrug ABC transporter ATP-binding protein"/>
    <property type="match status" value="1"/>
</dbReference>
<evidence type="ECO:0000256" key="5">
    <source>
        <dbReference type="ARBA" id="ARBA00022741"/>
    </source>
</evidence>
<protein>
    <submittedName>
        <fullName evidence="12">Multidrug ABC transporter ATP-binding protein</fullName>
    </submittedName>
</protein>
<dbReference type="CDD" id="cd18548">
    <property type="entry name" value="ABC_6TM_Tm287_like"/>
    <property type="match status" value="1"/>
</dbReference>
<evidence type="ECO:0000259" key="10">
    <source>
        <dbReference type="PROSITE" id="PS50893"/>
    </source>
</evidence>
<keyword evidence="4 9" id="KW-0812">Transmembrane</keyword>
<dbReference type="Pfam" id="PF00005">
    <property type="entry name" value="ABC_tran"/>
    <property type="match status" value="1"/>
</dbReference>
<proteinExistence type="predicted"/>
<comment type="subcellular location">
    <subcellularLocation>
        <location evidence="1">Cell membrane</location>
        <topology evidence="1">Multi-pass membrane protein</topology>
    </subcellularLocation>
</comment>
<keyword evidence="3" id="KW-1003">Cell membrane</keyword>
<dbReference type="PANTHER" id="PTHR43394:SF1">
    <property type="entry name" value="ATP-BINDING CASSETTE SUB-FAMILY B MEMBER 10, MITOCHONDRIAL"/>
    <property type="match status" value="1"/>
</dbReference>
<feature type="domain" description="ABC transporter" evidence="10">
    <location>
        <begin position="344"/>
        <end position="582"/>
    </location>
</feature>
<evidence type="ECO:0000256" key="2">
    <source>
        <dbReference type="ARBA" id="ARBA00022448"/>
    </source>
</evidence>
<dbReference type="GO" id="GO:0015421">
    <property type="term" value="F:ABC-type oligopeptide transporter activity"/>
    <property type="evidence" value="ECO:0007669"/>
    <property type="project" value="TreeGrafter"/>
</dbReference>
<evidence type="ECO:0000256" key="9">
    <source>
        <dbReference type="SAM" id="Phobius"/>
    </source>
</evidence>
<keyword evidence="6 12" id="KW-0067">ATP-binding</keyword>
<feature type="domain" description="ABC transmembrane type-1" evidence="11">
    <location>
        <begin position="17"/>
        <end position="310"/>
    </location>
</feature>